<name>A0ABQ4KA09_9BACI</name>
<evidence type="ECO:0000313" key="3">
    <source>
        <dbReference type="Proteomes" id="UP000680279"/>
    </source>
</evidence>
<evidence type="ECO:0000313" key="2">
    <source>
        <dbReference type="EMBL" id="GIN21703.1"/>
    </source>
</evidence>
<organism evidence="2 3">
    <name type="scientific">Siminovitchia fordii</name>
    <dbReference type="NCBI Taxonomy" id="254759"/>
    <lineage>
        <taxon>Bacteria</taxon>
        <taxon>Bacillati</taxon>
        <taxon>Bacillota</taxon>
        <taxon>Bacilli</taxon>
        <taxon>Bacillales</taxon>
        <taxon>Bacillaceae</taxon>
        <taxon>Siminovitchia</taxon>
    </lineage>
</organism>
<keyword evidence="3" id="KW-1185">Reference proteome</keyword>
<dbReference type="Proteomes" id="UP000680279">
    <property type="component" value="Unassembled WGS sequence"/>
</dbReference>
<proteinExistence type="predicted"/>
<reference evidence="2 3" key="1">
    <citation type="submission" date="2021-03" db="EMBL/GenBank/DDBJ databases">
        <title>Antimicrobial resistance genes in bacteria isolated from Japanese honey, and their potential for conferring macrolide and lincosamide resistance in the American foulbrood pathogen Paenibacillus larvae.</title>
        <authorList>
            <person name="Okamoto M."/>
            <person name="Kumagai M."/>
            <person name="Kanamori H."/>
            <person name="Takamatsu D."/>
        </authorList>
    </citation>
    <scope>NUCLEOTIDE SEQUENCE [LARGE SCALE GENOMIC DNA]</scope>
    <source>
        <strain evidence="2 3">J1TS3</strain>
    </source>
</reference>
<feature type="region of interest" description="Disordered" evidence="1">
    <location>
        <begin position="26"/>
        <end position="54"/>
    </location>
</feature>
<sequence length="104" mass="12239">MYTDFRQQPPMGMQQMPMGTLQQPMEFQPQFGGQQGAAPQQFFPGIPGFPGTGTERRLNQLERQVERLNRQVERLDRRVSRIERQLGYSRPDYYDLPNHSEFYG</sequence>
<protein>
    <submittedName>
        <fullName evidence="2">Uncharacterized protein</fullName>
    </submittedName>
</protein>
<evidence type="ECO:0000256" key="1">
    <source>
        <dbReference type="SAM" id="MobiDB-lite"/>
    </source>
</evidence>
<accession>A0ABQ4KA09</accession>
<feature type="compositionally biased region" description="Low complexity" evidence="1">
    <location>
        <begin position="26"/>
        <end position="46"/>
    </location>
</feature>
<dbReference type="RefSeq" id="WP_249412710.1">
    <property type="nucleotide sequence ID" value="NZ_BOQT01000010.1"/>
</dbReference>
<comment type="caution">
    <text evidence="2">The sequence shown here is derived from an EMBL/GenBank/DDBJ whole genome shotgun (WGS) entry which is preliminary data.</text>
</comment>
<dbReference type="EMBL" id="BOQT01000010">
    <property type="protein sequence ID" value="GIN21703.1"/>
    <property type="molecule type" value="Genomic_DNA"/>
</dbReference>
<gene>
    <name evidence="2" type="ORF">J1TS3_28370</name>
</gene>